<accession>A0A0B7JLA6</accession>
<reference evidence="1" key="1">
    <citation type="submission" date="2015-01" db="EMBL/GenBank/DDBJ databases">
        <authorList>
            <person name="Durling Mikael"/>
        </authorList>
    </citation>
    <scope>NUCLEOTIDE SEQUENCE</scope>
</reference>
<name>A0A0B7JLA6_BIOOC</name>
<protein>
    <submittedName>
        <fullName evidence="1">Uncharacterized protein</fullName>
    </submittedName>
</protein>
<dbReference type="AlphaFoldDB" id="A0A0B7JLA6"/>
<organism evidence="1">
    <name type="scientific">Bionectria ochroleuca</name>
    <name type="common">Gliocladium roseum</name>
    <dbReference type="NCBI Taxonomy" id="29856"/>
    <lineage>
        <taxon>Eukaryota</taxon>
        <taxon>Fungi</taxon>
        <taxon>Dikarya</taxon>
        <taxon>Ascomycota</taxon>
        <taxon>Pezizomycotina</taxon>
        <taxon>Sordariomycetes</taxon>
        <taxon>Hypocreomycetidae</taxon>
        <taxon>Hypocreales</taxon>
        <taxon>Bionectriaceae</taxon>
        <taxon>Clonostachys</taxon>
    </lineage>
</organism>
<sequence>MSSHLFGAIRWSCQQPIRKATQGGLVGYIWRQLMDFLDIGSRSWLLSALAGGREDKWTAAAVLCQCRQQQIWDEVPAFSRTALMCPIACDGR</sequence>
<evidence type="ECO:0000313" key="1">
    <source>
        <dbReference type="EMBL" id="CEO45559.1"/>
    </source>
</evidence>
<dbReference type="EMBL" id="CDPU01000003">
    <property type="protein sequence ID" value="CEO45559.1"/>
    <property type="molecule type" value="Genomic_DNA"/>
</dbReference>
<proteinExistence type="predicted"/>
<gene>
    <name evidence="1" type="ORF">BN869_000001614_1</name>
</gene>